<comment type="caution">
    <text evidence="1">The sequence shown here is derived from an EMBL/GenBank/DDBJ whole genome shotgun (WGS) entry which is preliminary data.</text>
</comment>
<name>A0A2D0IJM1_9GAMM</name>
<dbReference type="AntiFam" id="ANF00174">
    <property type="entry name" value="Shadow ORF (irp2)"/>
</dbReference>
<evidence type="ECO:0000313" key="1">
    <source>
        <dbReference type="EMBL" id="PHM21954.1"/>
    </source>
</evidence>
<dbReference type="AntiFam" id="ANF00178">
    <property type="entry name" value="Shadow ORF (opposite dhbF)"/>
</dbReference>
<protein>
    <submittedName>
        <fullName evidence="1">Uncharacterized protein</fullName>
    </submittedName>
</protein>
<gene>
    <name evidence="1" type="ORF">Xehl_04066</name>
</gene>
<accession>A0A2D0IJM1</accession>
<dbReference type="AlphaFoldDB" id="A0A2D0IJM1"/>
<dbReference type="EMBL" id="NIBT01000067">
    <property type="protein sequence ID" value="PHM21954.1"/>
    <property type="molecule type" value="Genomic_DNA"/>
</dbReference>
<organism evidence="1 2">
    <name type="scientific">Xenorhabdus ehlersii</name>
    <dbReference type="NCBI Taxonomy" id="290111"/>
    <lineage>
        <taxon>Bacteria</taxon>
        <taxon>Pseudomonadati</taxon>
        <taxon>Pseudomonadota</taxon>
        <taxon>Gammaproteobacteria</taxon>
        <taxon>Enterobacterales</taxon>
        <taxon>Morganellaceae</taxon>
        <taxon>Xenorhabdus</taxon>
    </lineage>
</organism>
<sequence length="166" mass="18138">MAVLRFFAAHNKGMQIGAKATASCHHLLYPVVPEGRGHIDNGDLLLTQEGDKSDIRYPDMGRTQNQCCSRCQGGENIGYRGIKGNGRKLQDTIPQLWFAGLVLGMDKVHHITVLQHHAFGLTGGAGGIDNIGQMMGLKLHIRIMDRLLCHVISLGFIVQQPDGQVC</sequence>
<proteinExistence type="predicted"/>
<reference evidence="1 2" key="1">
    <citation type="journal article" date="2017" name="Nat. Microbiol.">
        <title>Natural product diversity associated with the nematode symbionts Photorhabdus and Xenorhabdus.</title>
        <authorList>
            <person name="Tobias N.J."/>
            <person name="Wolff H."/>
            <person name="Djahanschiri B."/>
            <person name="Grundmann F."/>
            <person name="Kronenwerth M."/>
            <person name="Shi Y.M."/>
            <person name="Simonyi S."/>
            <person name="Grun P."/>
            <person name="Shapiro-Ilan D."/>
            <person name="Pidot S.J."/>
            <person name="Stinear T.P."/>
            <person name="Ebersberger I."/>
            <person name="Bode H.B."/>
        </authorList>
    </citation>
    <scope>NUCLEOTIDE SEQUENCE [LARGE SCALE GENOMIC DNA]</scope>
    <source>
        <strain evidence="1 2">DSM 16337</strain>
    </source>
</reference>
<evidence type="ECO:0000313" key="2">
    <source>
        <dbReference type="Proteomes" id="UP000225605"/>
    </source>
</evidence>
<dbReference type="Proteomes" id="UP000225605">
    <property type="component" value="Unassembled WGS sequence"/>
</dbReference>